<feature type="region of interest" description="Disordered" evidence="1">
    <location>
        <begin position="1"/>
        <end position="200"/>
    </location>
</feature>
<feature type="compositionally biased region" description="Polar residues" evidence="1">
    <location>
        <begin position="29"/>
        <end position="39"/>
    </location>
</feature>
<evidence type="ECO:0000313" key="2">
    <source>
        <dbReference type="EMBL" id="QDU60071.1"/>
    </source>
</evidence>
<organism evidence="2 3">
    <name type="scientific">Kolteria novifilia</name>
    <dbReference type="NCBI Taxonomy" id="2527975"/>
    <lineage>
        <taxon>Bacteria</taxon>
        <taxon>Pseudomonadati</taxon>
        <taxon>Planctomycetota</taxon>
        <taxon>Planctomycetia</taxon>
        <taxon>Kolteriales</taxon>
        <taxon>Kolteriaceae</taxon>
        <taxon>Kolteria</taxon>
    </lineage>
</organism>
<feature type="compositionally biased region" description="Basic and acidic residues" evidence="1">
    <location>
        <begin position="45"/>
        <end position="64"/>
    </location>
</feature>
<name>A0A518AZE1_9BACT</name>
<proteinExistence type="predicted"/>
<evidence type="ECO:0000313" key="3">
    <source>
        <dbReference type="Proteomes" id="UP000317093"/>
    </source>
</evidence>
<protein>
    <submittedName>
        <fullName evidence="2">Uncharacterized protein</fullName>
    </submittedName>
</protein>
<dbReference type="KEGG" id="knv:Pan216_09080"/>
<gene>
    <name evidence="2" type="ORF">Pan216_09080</name>
</gene>
<sequence>MVVAEAPSNSPFSGTPGCFATGADAVGWKSQSNGGQQAVTAPKENCCRRLSLDSKRSSDQDLQRLRRTGSTATGAPPGKTGKRPPLSPPFSGTPGCFATGADAVGWKSQSNGGQRAVTAPKENRSRRLRLDSKRSSDQDLQRLRRTGSTATGAPRGKTGKRPPLSPPWARGSNRTAPWARGSNRTVPWARGSGRETNGERTACLLRGGPAFVADQADESAVA</sequence>
<evidence type="ECO:0000256" key="1">
    <source>
        <dbReference type="SAM" id="MobiDB-lite"/>
    </source>
</evidence>
<accession>A0A518AZE1</accession>
<keyword evidence="3" id="KW-1185">Reference proteome</keyword>
<dbReference type="AlphaFoldDB" id="A0A518AZE1"/>
<reference evidence="2 3" key="1">
    <citation type="submission" date="2019-02" db="EMBL/GenBank/DDBJ databases">
        <title>Deep-cultivation of Planctomycetes and their phenomic and genomic characterization uncovers novel biology.</title>
        <authorList>
            <person name="Wiegand S."/>
            <person name="Jogler M."/>
            <person name="Boedeker C."/>
            <person name="Pinto D."/>
            <person name="Vollmers J."/>
            <person name="Rivas-Marin E."/>
            <person name="Kohn T."/>
            <person name="Peeters S.H."/>
            <person name="Heuer A."/>
            <person name="Rast P."/>
            <person name="Oberbeckmann S."/>
            <person name="Bunk B."/>
            <person name="Jeske O."/>
            <person name="Meyerdierks A."/>
            <person name="Storesund J.E."/>
            <person name="Kallscheuer N."/>
            <person name="Luecker S."/>
            <person name="Lage O.M."/>
            <person name="Pohl T."/>
            <person name="Merkel B.J."/>
            <person name="Hornburger P."/>
            <person name="Mueller R.-W."/>
            <person name="Bruemmer F."/>
            <person name="Labrenz M."/>
            <person name="Spormann A.M."/>
            <person name="Op den Camp H."/>
            <person name="Overmann J."/>
            <person name="Amann R."/>
            <person name="Jetten M.S.M."/>
            <person name="Mascher T."/>
            <person name="Medema M.H."/>
            <person name="Devos D.P."/>
            <person name="Kaster A.-K."/>
            <person name="Ovreas L."/>
            <person name="Rohde M."/>
            <person name="Galperin M.Y."/>
            <person name="Jogler C."/>
        </authorList>
    </citation>
    <scope>NUCLEOTIDE SEQUENCE [LARGE SCALE GENOMIC DNA]</scope>
    <source>
        <strain evidence="2 3">Pan216</strain>
    </source>
</reference>
<feature type="compositionally biased region" description="Basic and acidic residues" evidence="1">
    <location>
        <begin position="121"/>
        <end position="142"/>
    </location>
</feature>
<dbReference type="EMBL" id="CP036279">
    <property type="protein sequence ID" value="QDU60071.1"/>
    <property type="molecule type" value="Genomic_DNA"/>
</dbReference>
<dbReference type="Proteomes" id="UP000317093">
    <property type="component" value="Chromosome"/>
</dbReference>